<name>A0A4R5WM02_MYCMU</name>
<dbReference type="AlphaFoldDB" id="A0A4R5WM02"/>
<comment type="caution">
    <text evidence="1">The sequence shown here is derived from an EMBL/GenBank/DDBJ whole genome shotgun (WGS) entry which is preliminary data.</text>
</comment>
<dbReference type="Proteomes" id="UP000294929">
    <property type="component" value="Unassembled WGS sequence"/>
</dbReference>
<evidence type="ECO:0000313" key="1">
    <source>
        <dbReference type="EMBL" id="TDK92018.1"/>
    </source>
</evidence>
<dbReference type="SUPFAM" id="SSF53474">
    <property type="entry name" value="alpha/beta-Hydrolases"/>
    <property type="match status" value="1"/>
</dbReference>
<dbReference type="InterPro" id="IPR029058">
    <property type="entry name" value="AB_hydrolase_fold"/>
</dbReference>
<sequence>MAAAEVAVAAGAVVAAAVVAAAEYRYRRSGGVRYGGVMPIIPTVDGFGATVDVSGPDAATTVVMLTTKPATGALCELLHTASLRTVVIEADDRLTVNSVVGILDTLGVKWALLFADGGAGELAWRLAATRLDRFTALVAIDGSHPRAAGDSGDGCPPVEINTTVVVTSADARARAQAGQRFIYGEFRMSELMGRRSAEEFTAQVANEIVLRSSTW</sequence>
<evidence type="ECO:0000313" key="2">
    <source>
        <dbReference type="Proteomes" id="UP000294929"/>
    </source>
</evidence>
<keyword evidence="1" id="KW-0378">Hydrolase</keyword>
<organism evidence="1 2">
    <name type="scientific">Mycolicibacterium mucogenicum</name>
    <name type="common">Mycobacterium mucogenicum</name>
    <dbReference type="NCBI Taxonomy" id="56689"/>
    <lineage>
        <taxon>Bacteria</taxon>
        <taxon>Bacillati</taxon>
        <taxon>Actinomycetota</taxon>
        <taxon>Actinomycetes</taxon>
        <taxon>Mycobacteriales</taxon>
        <taxon>Mycobacteriaceae</taxon>
        <taxon>Mycolicibacterium</taxon>
    </lineage>
</organism>
<dbReference type="EMBL" id="SDLO01000004">
    <property type="protein sequence ID" value="TDK92018.1"/>
    <property type="molecule type" value="Genomic_DNA"/>
</dbReference>
<proteinExistence type="predicted"/>
<gene>
    <name evidence="1" type="ORF">EUA03_06505</name>
</gene>
<dbReference type="GO" id="GO:0016787">
    <property type="term" value="F:hydrolase activity"/>
    <property type="evidence" value="ECO:0007669"/>
    <property type="project" value="UniProtKB-KW"/>
</dbReference>
<protein>
    <submittedName>
        <fullName evidence="1">Alpha/beta hydrolase</fullName>
    </submittedName>
</protein>
<reference evidence="1 2" key="1">
    <citation type="submission" date="2019-01" db="EMBL/GenBank/DDBJ databases">
        <title>High-quality-draft genome sequences of five non-tuberculosis mycobacteriaceae isolated from a nosocomial environment.</title>
        <authorList>
            <person name="Tiago I."/>
            <person name="Alarico S."/>
            <person name="Pereira S.G."/>
            <person name="Coelho C."/>
            <person name="Maranha A."/>
            <person name="Empadinhas N."/>
        </authorList>
    </citation>
    <scope>NUCLEOTIDE SEQUENCE [LARGE SCALE GENOMIC DNA]</scope>
    <source>
        <strain evidence="1 2">24AIII</strain>
    </source>
</reference>
<accession>A0A4R5WM02</accession>